<feature type="region of interest" description="Disordered" evidence="2">
    <location>
        <begin position="715"/>
        <end position="741"/>
    </location>
</feature>
<dbReference type="PROSITE" id="PS50093">
    <property type="entry name" value="PKD"/>
    <property type="match status" value="1"/>
</dbReference>
<dbReference type="Proteomes" id="UP001500683">
    <property type="component" value="Unassembled WGS sequence"/>
</dbReference>
<evidence type="ECO:0000313" key="7">
    <source>
        <dbReference type="Proteomes" id="UP001500683"/>
    </source>
</evidence>
<dbReference type="InterPro" id="IPR000601">
    <property type="entry name" value="PKD_dom"/>
</dbReference>
<dbReference type="CDD" id="cd04084">
    <property type="entry name" value="CBM6_xylanase-like"/>
    <property type="match status" value="1"/>
</dbReference>
<dbReference type="Gene3D" id="2.60.40.10">
    <property type="entry name" value="Immunoglobulins"/>
    <property type="match status" value="1"/>
</dbReference>
<dbReference type="Pfam" id="PF18911">
    <property type="entry name" value="PKD_4"/>
    <property type="match status" value="1"/>
</dbReference>
<gene>
    <name evidence="6" type="ORF">GCM10022214_28570</name>
</gene>
<dbReference type="EMBL" id="BAAAZG010000016">
    <property type="protein sequence ID" value="GAA4071089.1"/>
    <property type="molecule type" value="Genomic_DNA"/>
</dbReference>
<reference evidence="7" key="1">
    <citation type="journal article" date="2019" name="Int. J. Syst. Evol. Microbiol.">
        <title>The Global Catalogue of Microorganisms (GCM) 10K type strain sequencing project: providing services to taxonomists for standard genome sequencing and annotation.</title>
        <authorList>
            <consortium name="The Broad Institute Genomics Platform"/>
            <consortium name="The Broad Institute Genome Sequencing Center for Infectious Disease"/>
            <person name="Wu L."/>
            <person name="Ma J."/>
        </authorList>
    </citation>
    <scope>NUCLEOTIDE SEQUENCE [LARGE SCALE GENOMIC DNA]</scope>
    <source>
        <strain evidence="7">JCM 16702</strain>
    </source>
</reference>
<dbReference type="InterPro" id="IPR005084">
    <property type="entry name" value="CBM6"/>
</dbReference>
<feature type="transmembrane region" description="Helical" evidence="3">
    <location>
        <begin position="28"/>
        <end position="47"/>
    </location>
</feature>
<dbReference type="Gene3D" id="2.60.120.260">
    <property type="entry name" value="Galactose-binding domain-like"/>
    <property type="match status" value="1"/>
</dbReference>
<feature type="region of interest" description="Disordered" evidence="2">
    <location>
        <begin position="1"/>
        <end position="23"/>
    </location>
</feature>
<dbReference type="InterPro" id="IPR011041">
    <property type="entry name" value="Quinoprot_gluc/sorb_DH_b-prop"/>
</dbReference>
<dbReference type="InterPro" id="IPR006584">
    <property type="entry name" value="Cellulose-bd_IV"/>
</dbReference>
<evidence type="ECO:0000259" key="4">
    <source>
        <dbReference type="PROSITE" id="PS50093"/>
    </source>
</evidence>
<evidence type="ECO:0000256" key="3">
    <source>
        <dbReference type="SAM" id="Phobius"/>
    </source>
</evidence>
<dbReference type="InterPro" id="IPR022409">
    <property type="entry name" value="PKD/Chitinase_dom"/>
</dbReference>
<comment type="caution">
    <text evidence="6">The sequence shown here is derived from an EMBL/GenBank/DDBJ whole genome shotgun (WGS) entry which is preliminary data.</text>
</comment>
<feature type="domain" description="PKD" evidence="4">
    <location>
        <begin position="522"/>
        <end position="603"/>
    </location>
</feature>
<keyword evidence="3" id="KW-0472">Membrane</keyword>
<dbReference type="SUPFAM" id="SSF50952">
    <property type="entry name" value="Soluble quinoprotein glucose dehydrogenase"/>
    <property type="match status" value="1"/>
</dbReference>
<keyword evidence="1" id="KW-0732">Signal</keyword>
<feature type="domain" description="CBM6" evidence="5">
    <location>
        <begin position="715"/>
        <end position="842"/>
    </location>
</feature>
<proteinExistence type="predicted"/>
<dbReference type="InterPro" id="IPR035986">
    <property type="entry name" value="PKD_dom_sf"/>
</dbReference>
<evidence type="ECO:0000256" key="1">
    <source>
        <dbReference type="ARBA" id="ARBA00022729"/>
    </source>
</evidence>
<dbReference type="CDD" id="cd00146">
    <property type="entry name" value="PKD"/>
    <property type="match status" value="1"/>
</dbReference>
<dbReference type="SUPFAM" id="SSF49785">
    <property type="entry name" value="Galactose-binding domain-like"/>
    <property type="match status" value="1"/>
</dbReference>
<sequence>METPTPPGRTYPDSPRSHRDRTRRGRRIVTAIATAVVTAVALAVPVVRAAPAAAAPDDHFYPYTLAKGPDEVGEPISFEPLPDGSVLHTSRDGVLRLTDANGRTSVAGQLNVYTHDEDGLQGVAVDPGFTENRWVYLFYAPRLNTPLGDAPETGTPADFEPFKGYNQLSRFKLSESGELDPASEQKILQVPTERGMCCHVGGDIEFDAQGNLLLATGDDSNPFQSDGYTPIDERPNRNPVFDAQRTSANSNDLRGKLLRIKVNEDGTYAIPDGNMFPPGTDRTRPEIYAMGFRNPFKISVDTGSGAVYLGEYGPDKGDDNNPARGPKGQVEYNRVTGPGFYGWPYCTGANTPDDTYADYDFATGAVGPKFDCQNGPKNESPHNTGITQLPKPVPAWIRYSGCDNAEMNPPSGCSQSESPMAGPVYHYDPESTSQVKFPQEYDGLVFLGEFERRWIRTVQVGEDGSKGTVSPFPWPLGYKVMDLEFGPDGALYVLTYGESYFGTDDHAGLFRIEHIGTTGRRPEVSVSADRTSGGKPLTVRFSSAGTHDPEGTALTYKWDFGDGTTSTRPNPTHRYTKRGQFSPTLTVTDQSGKSATDSLLVTVGNTAPTVTIELPRDGQLANFGDAVPYRIRVKDPDERVDCSRVKLTYLLGHSTHSHALAEATGCSGTLQTPADGDHGPSENTYGVWAAEYTDGGGRKGVVPLRGTDVNFTQPKTRQAEHYKEQSGVSRVSRPAAHGSATAGNVQNGDWIMFEPYWLGNAASFTARVSAGGAGGTIELRAGAPDGTLLGSAPVTGGGTWDGSTFTTVTGTISGAPAQAGKIYFVFKGGSGNLFEIDEFTFTTSS</sequence>
<evidence type="ECO:0000256" key="2">
    <source>
        <dbReference type="SAM" id="MobiDB-lite"/>
    </source>
</evidence>
<dbReference type="PANTHER" id="PTHR19328">
    <property type="entry name" value="HEDGEHOG-INTERACTING PROTEIN"/>
    <property type="match status" value="1"/>
</dbReference>
<keyword evidence="7" id="KW-1185">Reference proteome</keyword>
<dbReference type="Pfam" id="PF07995">
    <property type="entry name" value="GSDH"/>
    <property type="match status" value="1"/>
</dbReference>
<keyword evidence="3" id="KW-1133">Transmembrane helix</keyword>
<dbReference type="InterPro" id="IPR012938">
    <property type="entry name" value="Glc/Sorbosone_DH"/>
</dbReference>
<dbReference type="SMART" id="SM00089">
    <property type="entry name" value="PKD"/>
    <property type="match status" value="1"/>
</dbReference>
<dbReference type="Gene3D" id="2.120.10.30">
    <property type="entry name" value="TolB, C-terminal domain"/>
    <property type="match status" value="1"/>
</dbReference>
<dbReference type="InterPro" id="IPR008979">
    <property type="entry name" value="Galactose-bd-like_sf"/>
</dbReference>
<dbReference type="SUPFAM" id="SSF49299">
    <property type="entry name" value="PKD domain"/>
    <property type="match status" value="1"/>
</dbReference>
<protein>
    <submittedName>
        <fullName evidence="6">Lectin</fullName>
    </submittedName>
</protein>
<name>A0ABP7VPD0_9ACTN</name>
<keyword evidence="3" id="KW-0812">Transmembrane</keyword>
<dbReference type="InterPro" id="IPR013783">
    <property type="entry name" value="Ig-like_fold"/>
</dbReference>
<organism evidence="6 7">
    <name type="scientific">Actinomadura miaoliensis</name>
    <dbReference type="NCBI Taxonomy" id="430685"/>
    <lineage>
        <taxon>Bacteria</taxon>
        <taxon>Bacillati</taxon>
        <taxon>Actinomycetota</taxon>
        <taxon>Actinomycetes</taxon>
        <taxon>Streptosporangiales</taxon>
        <taxon>Thermomonosporaceae</taxon>
        <taxon>Actinomadura</taxon>
    </lineage>
</organism>
<accession>A0ABP7VPD0</accession>
<dbReference type="InterPro" id="IPR011042">
    <property type="entry name" value="6-blade_b-propeller_TolB-like"/>
</dbReference>
<dbReference type="PROSITE" id="PS51175">
    <property type="entry name" value="CBM6"/>
    <property type="match status" value="1"/>
</dbReference>
<dbReference type="SMART" id="SM00606">
    <property type="entry name" value="CBD_IV"/>
    <property type="match status" value="1"/>
</dbReference>
<dbReference type="Pfam" id="PF03422">
    <property type="entry name" value="CBM_6"/>
    <property type="match status" value="1"/>
</dbReference>
<feature type="region of interest" description="Disordered" evidence="2">
    <location>
        <begin position="521"/>
        <end position="544"/>
    </location>
</feature>
<evidence type="ECO:0000313" key="6">
    <source>
        <dbReference type="EMBL" id="GAA4071089.1"/>
    </source>
</evidence>
<dbReference type="PANTHER" id="PTHR19328:SF75">
    <property type="entry name" value="ALDOSE SUGAR DEHYDROGENASE YLII"/>
    <property type="match status" value="1"/>
</dbReference>
<dbReference type="RefSeq" id="WP_344946413.1">
    <property type="nucleotide sequence ID" value="NZ_BAAAZG010000016.1"/>
</dbReference>
<evidence type="ECO:0000259" key="5">
    <source>
        <dbReference type="PROSITE" id="PS51175"/>
    </source>
</evidence>